<dbReference type="Gene3D" id="2.30.29.30">
    <property type="entry name" value="Pleckstrin-homology domain (PH domain)/Phosphotyrosine-binding domain (PTB)"/>
    <property type="match status" value="1"/>
</dbReference>
<sequence length="365" mass="41409">MDDSHSSAYKRPTSTHSKVNAEDPLQSGYLSLPIDNESHNSDTDNERTDVHNSDTDQTSIVGSWSTEQVRNWFQQNVPFERNRMEEYLQIFQNENVDGPSFTTLKRSHCACFGMTDFEWLLFKEARKRLFDGNERTEGISEHFGTSPTITDIENILLTSSGLSCSPRSHAGLWARNNKPTSLWNLFSIPKIPWGSDIAKDDQIKILAAEVESLRGEIASADERETNLHAQLGHLDELLRSTQLAGYLYTRTRWIALPGEPPIDDTDVDDWVQRFVVLQGSCIFFYLRSTDISPQDSILLEEIVEAGPMPTHTQEAGDQCWFSFHMTSCHGLRFECSSPYKFQVDSWLTAIGADYKASSLHKSTKL</sequence>
<evidence type="ECO:0000259" key="2">
    <source>
        <dbReference type="PROSITE" id="PS50003"/>
    </source>
</evidence>
<dbReference type="SUPFAM" id="SSF47769">
    <property type="entry name" value="SAM/Pointed domain"/>
    <property type="match status" value="1"/>
</dbReference>
<dbReference type="CDD" id="cd00821">
    <property type="entry name" value="PH"/>
    <property type="match status" value="1"/>
</dbReference>
<name>D5AA32_PICSI</name>
<reference evidence="3" key="1">
    <citation type="submission" date="2010-04" db="EMBL/GenBank/DDBJ databases">
        <authorList>
            <person name="Reid K.E."/>
            <person name="Liao N."/>
            <person name="Chan S."/>
            <person name="Docking R."/>
            <person name="Taylor G."/>
            <person name="Moore R."/>
            <person name="Mayo M."/>
            <person name="Munro S."/>
            <person name="King J."/>
            <person name="Yanchuk A."/>
            <person name="Holt R."/>
            <person name="Jones S."/>
            <person name="Marra M."/>
            <person name="Ritland C.E."/>
            <person name="Ritland K."/>
            <person name="Bohlmann J."/>
        </authorList>
    </citation>
    <scope>NUCLEOTIDE SEQUENCE</scope>
    <source>
        <tissue evidence="3">Bud</tissue>
    </source>
</reference>
<evidence type="ECO:0000256" key="1">
    <source>
        <dbReference type="SAM" id="MobiDB-lite"/>
    </source>
</evidence>
<dbReference type="Gene3D" id="1.10.150.50">
    <property type="entry name" value="Transcription Factor, Ets-1"/>
    <property type="match status" value="1"/>
</dbReference>
<dbReference type="SUPFAM" id="SSF50729">
    <property type="entry name" value="PH domain-like"/>
    <property type="match status" value="1"/>
</dbReference>
<organism evidence="3">
    <name type="scientific">Picea sitchensis</name>
    <name type="common">Sitka spruce</name>
    <name type="synonym">Pinus sitchensis</name>
    <dbReference type="NCBI Taxonomy" id="3332"/>
    <lineage>
        <taxon>Eukaryota</taxon>
        <taxon>Viridiplantae</taxon>
        <taxon>Streptophyta</taxon>
        <taxon>Embryophyta</taxon>
        <taxon>Tracheophyta</taxon>
        <taxon>Spermatophyta</taxon>
        <taxon>Pinopsida</taxon>
        <taxon>Pinidae</taxon>
        <taxon>Conifers I</taxon>
        <taxon>Pinales</taxon>
        <taxon>Pinaceae</taxon>
        <taxon>Picea</taxon>
    </lineage>
</organism>
<dbReference type="PANTHER" id="PTHR34837">
    <property type="entry name" value="OS05G0595500 PROTEIN"/>
    <property type="match status" value="1"/>
</dbReference>
<dbReference type="InterPro" id="IPR011993">
    <property type="entry name" value="PH-like_dom_sf"/>
</dbReference>
<accession>D5AA32</accession>
<feature type="domain" description="PH" evidence="2">
    <location>
        <begin position="240"/>
        <end position="355"/>
    </location>
</feature>
<feature type="region of interest" description="Disordered" evidence="1">
    <location>
        <begin position="1"/>
        <end position="58"/>
    </location>
</feature>
<dbReference type="PANTHER" id="PTHR34837:SF2">
    <property type="entry name" value="OS05G0595500 PROTEIN"/>
    <property type="match status" value="1"/>
</dbReference>
<dbReference type="PROSITE" id="PS50003">
    <property type="entry name" value="PH_DOMAIN"/>
    <property type="match status" value="1"/>
</dbReference>
<dbReference type="OMA" id="RSHIACE"/>
<protein>
    <recommendedName>
        <fullName evidence="2">PH domain-containing protein</fullName>
    </recommendedName>
</protein>
<dbReference type="InterPro" id="IPR013761">
    <property type="entry name" value="SAM/pointed_sf"/>
</dbReference>
<proteinExistence type="evidence at transcript level"/>
<dbReference type="AlphaFoldDB" id="D5AA32"/>
<feature type="compositionally biased region" description="Basic and acidic residues" evidence="1">
    <location>
        <begin position="36"/>
        <end position="54"/>
    </location>
</feature>
<dbReference type="EMBL" id="BT123059">
    <property type="protein sequence ID" value="ADE76401.1"/>
    <property type="molecule type" value="mRNA"/>
</dbReference>
<dbReference type="InterPro" id="IPR001849">
    <property type="entry name" value="PH_domain"/>
</dbReference>
<evidence type="ECO:0000313" key="3">
    <source>
        <dbReference type="EMBL" id="ADE76401.1"/>
    </source>
</evidence>